<evidence type="ECO:0000256" key="1">
    <source>
        <dbReference type="ARBA" id="ARBA00008007"/>
    </source>
</evidence>
<reference evidence="2 3" key="1">
    <citation type="submission" date="2018-11" db="EMBL/GenBank/DDBJ databases">
        <authorList>
            <person name="Li F."/>
        </authorList>
    </citation>
    <scope>NUCLEOTIDE SEQUENCE [LARGE SCALE GENOMIC DNA]</scope>
    <source>
        <strain evidence="2 3">Gsoil 818</strain>
    </source>
</reference>
<sequence>MLDACLDLALGGACVACARPGRLLCRPCHDSLPWAVRMVRPDPCPSGLAPAYVAAEYADPVRRMILLHKEHAAYGLAGPLGEALAGAIRVGLRRGGRTILVPVPSRPAVVRARGHDPTARLTRAAAAVLRSLDEDVAVRPLLRQRDVVADQAGLTAAERAANLADRMAVRVGPLRRLARRGRPLTAVVCDDVLTTGSTAREAQRALESVGLGVAAICCVAATRRRVPLPK</sequence>
<protein>
    <submittedName>
        <fullName evidence="2">ComF family protein</fullName>
    </submittedName>
</protein>
<dbReference type="SUPFAM" id="SSF53271">
    <property type="entry name" value="PRTase-like"/>
    <property type="match status" value="1"/>
</dbReference>
<evidence type="ECO:0000313" key="3">
    <source>
        <dbReference type="Proteomes" id="UP000279994"/>
    </source>
</evidence>
<name>A0A3N0GMZ8_9ACTN</name>
<accession>A0A3N0GMZ8</accession>
<dbReference type="PANTHER" id="PTHR47505:SF1">
    <property type="entry name" value="DNA UTILIZATION PROTEIN YHGH"/>
    <property type="match status" value="1"/>
</dbReference>
<dbReference type="OrthoDB" id="5244859at2"/>
<dbReference type="AlphaFoldDB" id="A0A3N0GMZ8"/>
<dbReference type="InterPro" id="IPR051910">
    <property type="entry name" value="ComF/GntX_DNA_util-trans"/>
</dbReference>
<comment type="caution">
    <text evidence="2">The sequence shown here is derived from an EMBL/GenBank/DDBJ whole genome shotgun (WGS) entry which is preliminary data.</text>
</comment>
<organism evidence="2 3">
    <name type="scientific">Nocardioides pocheonensis</name>
    <dbReference type="NCBI Taxonomy" id="661485"/>
    <lineage>
        <taxon>Bacteria</taxon>
        <taxon>Bacillati</taxon>
        <taxon>Actinomycetota</taxon>
        <taxon>Actinomycetes</taxon>
        <taxon>Propionibacteriales</taxon>
        <taxon>Nocardioidaceae</taxon>
        <taxon>Nocardioides</taxon>
    </lineage>
</organism>
<evidence type="ECO:0000313" key="2">
    <source>
        <dbReference type="EMBL" id="RNM13596.1"/>
    </source>
</evidence>
<dbReference type="InterPro" id="IPR029057">
    <property type="entry name" value="PRTase-like"/>
</dbReference>
<dbReference type="InterPro" id="IPR000836">
    <property type="entry name" value="PRTase_dom"/>
</dbReference>
<keyword evidence="3" id="KW-1185">Reference proteome</keyword>
<comment type="similarity">
    <text evidence="1">Belongs to the ComF/GntX family.</text>
</comment>
<dbReference type="RefSeq" id="WP_123223003.1">
    <property type="nucleotide sequence ID" value="NZ_RJSF01000040.1"/>
</dbReference>
<dbReference type="CDD" id="cd06223">
    <property type="entry name" value="PRTases_typeI"/>
    <property type="match status" value="1"/>
</dbReference>
<dbReference type="Proteomes" id="UP000279994">
    <property type="component" value="Unassembled WGS sequence"/>
</dbReference>
<dbReference type="Gene3D" id="3.40.50.2020">
    <property type="match status" value="1"/>
</dbReference>
<proteinExistence type="inferred from homology"/>
<dbReference type="EMBL" id="RJSF01000040">
    <property type="protein sequence ID" value="RNM13596.1"/>
    <property type="molecule type" value="Genomic_DNA"/>
</dbReference>
<dbReference type="PANTHER" id="PTHR47505">
    <property type="entry name" value="DNA UTILIZATION PROTEIN YHGH"/>
    <property type="match status" value="1"/>
</dbReference>
<gene>
    <name evidence="2" type="ORF">EFL26_11355</name>
</gene>